<dbReference type="Proteomes" id="UP001058974">
    <property type="component" value="Chromosome 4"/>
</dbReference>
<dbReference type="PANTHER" id="PTHR11439">
    <property type="entry name" value="GAG-POL-RELATED RETROTRANSPOSON"/>
    <property type="match status" value="1"/>
</dbReference>
<evidence type="ECO:0000313" key="1">
    <source>
        <dbReference type="EMBL" id="KAI5423541.1"/>
    </source>
</evidence>
<organism evidence="1 2">
    <name type="scientific">Pisum sativum</name>
    <name type="common">Garden pea</name>
    <name type="synonym">Lathyrus oleraceus</name>
    <dbReference type="NCBI Taxonomy" id="3888"/>
    <lineage>
        <taxon>Eukaryota</taxon>
        <taxon>Viridiplantae</taxon>
        <taxon>Streptophyta</taxon>
        <taxon>Embryophyta</taxon>
        <taxon>Tracheophyta</taxon>
        <taxon>Spermatophyta</taxon>
        <taxon>Magnoliopsida</taxon>
        <taxon>eudicotyledons</taxon>
        <taxon>Gunneridae</taxon>
        <taxon>Pentapetalae</taxon>
        <taxon>rosids</taxon>
        <taxon>fabids</taxon>
        <taxon>Fabales</taxon>
        <taxon>Fabaceae</taxon>
        <taxon>Papilionoideae</taxon>
        <taxon>50 kb inversion clade</taxon>
        <taxon>NPAAA clade</taxon>
        <taxon>Hologalegina</taxon>
        <taxon>IRL clade</taxon>
        <taxon>Fabeae</taxon>
        <taxon>Lathyrus</taxon>
    </lineage>
</organism>
<comment type="caution">
    <text evidence="1">The sequence shown here is derived from an EMBL/GenBank/DDBJ whole genome shotgun (WGS) entry which is preliminary data.</text>
</comment>
<dbReference type="CDD" id="cd09272">
    <property type="entry name" value="RNase_HI_RT_Ty1"/>
    <property type="match status" value="1"/>
</dbReference>
<reference evidence="1 2" key="1">
    <citation type="journal article" date="2022" name="Nat. Genet.">
        <title>Improved pea reference genome and pan-genome highlight genomic features and evolutionary characteristics.</title>
        <authorList>
            <person name="Yang T."/>
            <person name="Liu R."/>
            <person name="Luo Y."/>
            <person name="Hu S."/>
            <person name="Wang D."/>
            <person name="Wang C."/>
            <person name="Pandey M.K."/>
            <person name="Ge S."/>
            <person name="Xu Q."/>
            <person name="Li N."/>
            <person name="Li G."/>
            <person name="Huang Y."/>
            <person name="Saxena R.K."/>
            <person name="Ji Y."/>
            <person name="Li M."/>
            <person name="Yan X."/>
            <person name="He Y."/>
            <person name="Liu Y."/>
            <person name="Wang X."/>
            <person name="Xiang C."/>
            <person name="Varshney R.K."/>
            <person name="Ding H."/>
            <person name="Gao S."/>
            <person name="Zong X."/>
        </authorList>
    </citation>
    <scope>NUCLEOTIDE SEQUENCE [LARGE SCALE GENOMIC DNA]</scope>
    <source>
        <strain evidence="1 2">cv. Zhongwan 6</strain>
    </source>
</reference>
<accession>A0A9D4XRQ7</accession>
<sequence>MQNSPHFPPLEDFRTSDSNSVKSYTKYAKNIVKKFGLDNDRHKRTPAPTHLKLTKDDEGPSVDQCLYRSMIGSLLYLTASRPDISYAVGVCARYQAEPKVSHLNQVKLILKYINGTCDYGMLYSHGSEPVLSGYCDADWAGSADDRKSTSGGCFFLGDNLISWFSKKQNCVSLSTAEAEYIAAGSSCSQLVWMKQMLTEYNVTQNVMTLFCDNLSAINISKNPIQHSRAKHIDIRHHFIRDLVEDKVITLEHVATDLQLADIFTKALDATQFENLRSKLGICYDWSTDHSYATCNKGGYKRVRSHPTVRRPMYLQEFKDVVHAGVVLDVRNNIMASDMVVPTVKQKCDYIVVTAGLANTGFIECQTGCCDIHTCQQILRTAGVLLELSIYFQSGYQGKTRPGIRPTD</sequence>
<proteinExistence type="predicted"/>
<name>A0A9D4XRQ7_PEA</name>
<protein>
    <recommendedName>
        <fullName evidence="3">Gag-pol polyprotein</fullName>
    </recommendedName>
</protein>
<dbReference type="PANTHER" id="PTHR11439:SF486">
    <property type="entry name" value="RLK (RECEPTOR-LIKE KINASE) PROTEIN, PUTATIVE-RELATED"/>
    <property type="match status" value="1"/>
</dbReference>
<keyword evidence="2" id="KW-1185">Reference proteome</keyword>
<evidence type="ECO:0008006" key="3">
    <source>
        <dbReference type="Google" id="ProtNLM"/>
    </source>
</evidence>
<dbReference type="Gramene" id="Psat04G0647400-T1">
    <property type="protein sequence ID" value="KAI5423541.1"/>
    <property type="gene ID" value="KIW84_046474"/>
</dbReference>
<dbReference type="AlphaFoldDB" id="A0A9D4XRQ7"/>
<dbReference type="EMBL" id="JAMSHJ010000004">
    <property type="protein sequence ID" value="KAI5423541.1"/>
    <property type="molecule type" value="Genomic_DNA"/>
</dbReference>
<evidence type="ECO:0000313" key="2">
    <source>
        <dbReference type="Proteomes" id="UP001058974"/>
    </source>
</evidence>
<gene>
    <name evidence="1" type="ORF">KIW84_046474</name>
</gene>